<dbReference type="Gene3D" id="2.60.40.10">
    <property type="entry name" value="Immunoglobulins"/>
    <property type="match status" value="1"/>
</dbReference>
<evidence type="ECO:0000313" key="7">
    <source>
        <dbReference type="EMBL" id="SHK08754.1"/>
    </source>
</evidence>
<keyword evidence="7" id="KW-0808">Transferase</keyword>
<organism evidence="7 8">
    <name type="scientific">Epilithonimonas mollis</name>
    <dbReference type="NCBI Taxonomy" id="216903"/>
    <lineage>
        <taxon>Bacteria</taxon>
        <taxon>Pseudomonadati</taxon>
        <taxon>Bacteroidota</taxon>
        <taxon>Flavobacteriia</taxon>
        <taxon>Flavobacteriales</taxon>
        <taxon>Weeksellaceae</taxon>
        <taxon>Chryseobacterium group</taxon>
        <taxon>Epilithonimonas</taxon>
    </lineage>
</organism>
<dbReference type="Pfam" id="PF00512">
    <property type="entry name" value="HisKA"/>
    <property type="match status" value="1"/>
</dbReference>
<keyword evidence="7" id="KW-0418">Kinase</keyword>
<proteinExistence type="predicted"/>
<gene>
    <name evidence="7" type="ORF">SAMN05444371_1166</name>
</gene>
<dbReference type="CDD" id="cd00082">
    <property type="entry name" value="HisKA"/>
    <property type="match status" value="1"/>
</dbReference>
<dbReference type="PANTHER" id="PTHR43547:SF2">
    <property type="entry name" value="HYBRID SIGNAL TRANSDUCTION HISTIDINE KINASE C"/>
    <property type="match status" value="1"/>
</dbReference>
<dbReference type="InterPro" id="IPR011110">
    <property type="entry name" value="Reg_prop"/>
</dbReference>
<dbReference type="GO" id="GO:0000155">
    <property type="term" value="F:phosphorelay sensor kinase activity"/>
    <property type="evidence" value="ECO:0007669"/>
    <property type="project" value="InterPro"/>
</dbReference>
<dbReference type="EC" id="2.7.13.3" evidence="2"/>
<keyword evidence="5" id="KW-0472">Membrane</keyword>
<dbReference type="Proteomes" id="UP000184498">
    <property type="component" value="Unassembled WGS sequence"/>
</dbReference>
<dbReference type="AlphaFoldDB" id="A0A1M6PLA3"/>
<dbReference type="EMBL" id="FRAM01000001">
    <property type="protein sequence ID" value="SHK08754.1"/>
    <property type="molecule type" value="Genomic_DNA"/>
</dbReference>
<dbReference type="SUPFAM" id="SSF55874">
    <property type="entry name" value="ATPase domain of HSP90 chaperone/DNA topoisomerase II/histidine kinase"/>
    <property type="match status" value="1"/>
</dbReference>
<feature type="transmembrane region" description="Helical" evidence="5">
    <location>
        <begin position="705"/>
        <end position="724"/>
    </location>
</feature>
<accession>A0A1M6PLA3</accession>
<dbReference type="InterPro" id="IPR036890">
    <property type="entry name" value="HATPase_C_sf"/>
</dbReference>
<keyword evidence="3" id="KW-0597">Phosphoprotein</keyword>
<dbReference type="Gene3D" id="3.30.565.10">
    <property type="entry name" value="Histidine kinase-like ATPase, C-terminal domain"/>
    <property type="match status" value="1"/>
</dbReference>
<dbReference type="InterPro" id="IPR015943">
    <property type="entry name" value="WD40/YVTN_repeat-like_dom_sf"/>
</dbReference>
<dbReference type="InterPro" id="IPR003661">
    <property type="entry name" value="HisK_dim/P_dom"/>
</dbReference>
<dbReference type="Gene3D" id="2.130.10.10">
    <property type="entry name" value="YVTN repeat-like/Quinoprotein amine dehydrogenase"/>
    <property type="match status" value="2"/>
</dbReference>
<dbReference type="Pfam" id="PF07494">
    <property type="entry name" value="Reg_prop"/>
    <property type="match status" value="1"/>
</dbReference>
<dbReference type="Pfam" id="PF02518">
    <property type="entry name" value="HATPase_c"/>
    <property type="match status" value="1"/>
</dbReference>
<evidence type="ECO:0000256" key="4">
    <source>
        <dbReference type="SAM" id="Coils"/>
    </source>
</evidence>
<reference evidence="8" key="1">
    <citation type="submission" date="2016-11" db="EMBL/GenBank/DDBJ databases">
        <authorList>
            <person name="Varghese N."/>
            <person name="Submissions S."/>
        </authorList>
    </citation>
    <scope>NUCLEOTIDE SEQUENCE [LARGE SCALE GENOMIC DNA]</scope>
    <source>
        <strain evidence="8">DSM 18016</strain>
    </source>
</reference>
<protein>
    <recommendedName>
        <fullName evidence="2">histidine kinase</fullName>
        <ecNumber evidence="2">2.7.13.3</ecNumber>
    </recommendedName>
</protein>
<name>A0A1M6PLA3_9FLAO</name>
<evidence type="ECO:0000259" key="6">
    <source>
        <dbReference type="PROSITE" id="PS50109"/>
    </source>
</evidence>
<feature type="coiled-coil region" evidence="4">
    <location>
        <begin position="733"/>
        <end position="760"/>
    </location>
</feature>
<evidence type="ECO:0000256" key="1">
    <source>
        <dbReference type="ARBA" id="ARBA00000085"/>
    </source>
</evidence>
<feature type="domain" description="Histidine kinase" evidence="6">
    <location>
        <begin position="774"/>
        <end position="985"/>
    </location>
</feature>
<dbReference type="SMART" id="SM00387">
    <property type="entry name" value="HATPase_c"/>
    <property type="match status" value="1"/>
</dbReference>
<dbReference type="Gene3D" id="1.10.287.130">
    <property type="match status" value="1"/>
</dbReference>
<keyword evidence="8" id="KW-1185">Reference proteome</keyword>
<dbReference type="RefSeq" id="WP_072996833.1">
    <property type="nucleotide sequence ID" value="NZ_FRAM01000001.1"/>
</dbReference>
<evidence type="ECO:0000313" key="8">
    <source>
        <dbReference type="Proteomes" id="UP000184498"/>
    </source>
</evidence>
<dbReference type="PANTHER" id="PTHR43547">
    <property type="entry name" value="TWO-COMPONENT HISTIDINE KINASE"/>
    <property type="match status" value="1"/>
</dbReference>
<dbReference type="InterPro" id="IPR005467">
    <property type="entry name" value="His_kinase_dom"/>
</dbReference>
<comment type="catalytic activity">
    <reaction evidence="1">
        <text>ATP + protein L-histidine = ADP + protein N-phospho-L-histidine.</text>
        <dbReference type="EC" id="2.7.13.3"/>
    </reaction>
</comment>
<dbReference type="STRING" id="216903.SAMN05444371_1166"/>
<evidence type="ECO:0000256" key="2">
    <source>
        <dbReference type="ARBA" id="ARBA00012438"/>
    </source>
</evidence>
<dbReference type="CDD" id="cd00075">
    <property type="entry name" value="HATPase"/>
    <property type="match status" value="1"/>
</dbReference>
<dbReference type="InterPro" id="IPR036097">
    <property type="entry name" value="HisK_dim/P_sf"/>
</dbReference>
<dbReference type="PROSITE" id="PS50109">
    <property type="entry name" value="HIS_KIN"/>
    <property type="match status" value="1"/>
</dbReference>
<keyword evidence="5" id="KW-1133">Transmembrane helix</keyword>
<dbReference type="SUPFAM" id="SSF47384">
    <property type="entry name" value="Homodimeric domain of signal transducing histidine kinase"/>
    <property type="match status" value="1"/>
</dbReference>
<evidence type="ECO:0000256" key="3">
    <source>
        <dbReference type="ARBA" id="ARBA00022553"/>
    </source>
</evidence>
<keyword evidence="4" id="KW-0175">Coiled coil</keyword>
<dbReference type="OrthoDB" id="8676692at2"/>
<evidence type="ECO:0000256" key="5">
    <source>
        <dbReference type="SAM" id="Phobius"/>
    </source>
</evidence>
<dbReference type="InterPro" id="IPR003594">
    <property type="entry name" value="HATPase_dom"/>
</dbReference>
<sequence length="986" mass="114240">MRYFYFLLFLCSIIKGQNYTSINYNMDRGLPQNSVKDILKDKYGFIWFTTESEIIRYNGQKFERFNNITINDSHLGDFYGNIEKDSLIVFEEGQKKQILLQNRKLKVLQNKKIKRTYRDKYGKTCALFNKNGMEAFYFNDQNYYIDLNDEQYIFNNGKEIIHLRKGKKRIIPIVYNTMKNIFVIDGVIFIRDVKNKKGIAFRHGESVQVNFPALLFSSGSKISWQQTTGQMFIINQNKLYKGGFENSTLKFDLLLANDIVKMPYSSIFYDRDYGKIYLGSLIKGLTILSPSGFTNIDENYVAYSSLPFTQNAIVTPEGLVLDRNGIVKDYHFNNYQQKKLVMIYDRDNNILHARGSAILRFHKNTNYKTSDSINFGNRTVTKMFSLEKNRISIILANTDNTNSLNIYDSDRLEKPIHSFRFTDEITSLSEIESNYLIGTDDGILSLSVKDSKIKRIVKDINVKQIIKNDDGTFWITTKKQGIFLLDSSRLVALPPDKNEALLSAHYILEDARKNLWISTNNGLFKTSKDEIFAFVKDKNKIPHYYRYDTKNGLLNNEFNGSSLPNAYQLGNADFIFPSMMGFVMFNPADIQSYYPKKGELRIERVKIDEQNIQYFKDEIKVKSDFTNIKILLDIPYYSNDQNLSISVKQNGGSFKNMTGDGELNLSNLKPGKYNLTFRIFLGNKNGYEYKTIVVDVVPFFYETKIFYGFTVLLVIIILIMIIDARTKRLSWRNKKLRSNLQEQNIRLKEKTHKLANTEKKLASESEYQKKVIESISHDITTPLKFISSLSQKLSESNGPEIQKQYFDSICKSSEELYKFTNNLKEYAELFKDSNSKKVYDIYLIVEEKTTFFSEIARQKNIKILNEIQPELFISTNKNILAVILHNLLDNAVKNTENGIIEIRSNDSDNTFTIFIKDSGRGMSEEQILFYNNLSQTIDIDNLAFKKIGLGLRLVIQLVKKIDGEITFHKNELQGTSVVLTLKTDIL</sequence>
<keyword evidence="5" id="KW-0812">Transmembrane</keyword>
<dbReference type="InterPro" id="IPR013783">
    <property type="entry name" value="Ig-like_fold"/>
</dbReference>